<gene>
    <name evidence="1" type="ORF">WR25_11169</name>
</gene>
<comment type="caution">
    <text evidence="1">The sequence shown here is derived from an EMBL/GenBank/DDBJ whole genome shotgun (WGS) entry which is preliminary data.</text>
</comment>
<protein>
    <submittedName>
        <fullName evidence="1">Uncharacterized protein</fullName>
    </submittedName>
</protein>
<dbReference type="AlphaFoldDB" id="A0A2A2M4K4"/>
<sequence>RGDAEGVRSTYRPILPLGCERWRAASPRARPLRVFASSRESLSSASLHRRAGGGVDARLHRHAGAQALDQLLAGIDADADGDALRHLGEVARRIVGLQHREFGSGGGRDALDAAGELRAAEAVDGEGRGLAHRHARGLRFLEIGDDPGFGRHQEHQL</sequence>
<dbReference type="EMBL" id="LIAE01005449">
    <property type="protein sequence ID" value="PAV93333.1"/>
    <property type="molecule type" value="Genomic_DNA"/>
</dbReference>
<accession>A0A2A2M4K4</accession>
<evidence type="ECO:0000313" key="1">
    <source>
        <dbReference type="EMBL" id="PAV93333.1"/>
    </source>
</evidence>
<name>A0A2A2M4K4_9BILA</name>
<feature type="non-terminal residue" evidence="1">
    <location>
        <position position="1"/>
    </location>
</feature>
<organism evidence="1 2">
    <name type="scientific">Diploscapter pachys</name>
    <dbReference type="NCBI Taxonomy" id="2018661"/>
    <lineage>
        <taxon>Eukaryota</taxon>
        <taxon>Metazoa</taxon>
        <taxon>Ecdysozoa</taxon>
        <taxon>Nematoda</taxon>
        <taxon>Chromadorea</taxon>
        <taxon>Rhabditida</taxon>
        <taxon>Rhabditina</taxon>
        <taxon>Rhabditomorpha</taxon>
        <taxon>Rhabditoidea</taxon>
        <taxon>Rhabditidae</taxon>
        <taxon>Diploscapter</taxon>
    </lineage>
</organism>
<evidence type="ECO:0000313" key="2">
    <source>
        <dbReference type="Proteomes" id="UP000218231"/>
    </source>
</evidence>
<keyword evidence="2" id="KW-1185">Reference proteome</keyword>
<dbReference type="Proteomes" id="UP000218231">
    <property type="component" value="Unassembled WGS sequence"/>
</dbReference>
<proteinExistence type="predicted"/>
<reference evidence="1 2" key="1">
    <citation type="journal article" date="2017" name="Curr. Biol.">
        <title>Genome architecture and evolution of a unichromosomal asexual nematode.</title>
        <authorList>
            <person name="Fradin H."/>
            <person name="Zegar C."/>
            <person name="Gutwein M."/>
            <person name="Lucas J."/>
            <person name="Kovtun M."/>
            <person name="Corcoran D."/>
            <person name="Baugh L.R."/>
            <person name="Kiontke K."/>
            <person name="Gunsalus K."/>
            <person name="Fitch D.H."/>
            <person name="Piano F."/>
        </authorList>
    </citation>
    <scope>NUCLEOTIDE SEQUENCE [LARGE SCALE GENOMIC DNA]</scope>
    <source>
        <strain evidence="1">PF1309</strain>
    </source>
</reference>